<dbReference type="GO" id="GO:0004803">
    <property type="term" value="F:transposase activity"/>
    <property type="evidence" value="ECO:0007669"/>
    <property type="project" value="InterPro"/>
</dbReference>
<gene>
    <name evidence="2" type="ORF">FJ651_13760</name>
</gene>
<dbReference type="SMART" id="SM01321">
    <property type="entry name" value="Y1_Tnp"/>
    <property type="match status" value="1"/>
</dbReference>
<organism evidence="2 3">
    <name type="scientific">Paucihalobacter ruber</name>
    <dbReference type="NCBI Taxonomy" id="2567861"/>
    <lineage>
        <taxon>Bacteria</taxon>
        <taxon>Pseudomonadati</taxon>
        <taxon>Bacteroidota</taxon>
        <taxon>Flavobacteriia</taxon>
        <taxon>Flavobacteriales</taxon>
        <taxon>Flavobacteriaceae</taxon>
        <taxon>Paucihalobacter</taxon>
    </lineage>
</organism>
<dbReference type="InterPro" id="IPR036515">
    <property type="entry name" value="Transposase_17_sf"/>
</dbReference>
<name>A0A506PHN3_9FLAO</name>
<dbReference type="AlphaFoldDB" id="A0A506PHN3"/>
<dbReference type="Proteomes" id="UP000317332">
    <property type="component" value="Unassembled WGS sequence"/>
</dbReference>
<dbReference type="OrthoDB" id="9788881at2"/>
<dbReference type="EMBL" id="VHIQ01000007">
    <property type="protein sequence ID" value="TPV31880.1"/>
    <property type="molecule type" value="Genomic_DNA"/>
</dbReference>
<evidence type="ECO:0000313" key="2">
    <source>
        <dbReference type="EMBL" id="TPV31880.1"/>
    </source>
</evidence>
<evidence type="ECO:0000259" key="1">
    <source>
        <dbReference type="SMART" id="SM01321"/>
    </source>
</evidence>
<dbReference type="RefSeq" id="WP_140991119.1">
    <property type="nucleotide sequence ID" value="NZ_VHIQ01000007.1"/>
</dbReference>
<dbReference type="Gene3D" id="3.30.70.1290">
    <property type="entry name" value="Transposase IS200-like"/>
    <property type="match status" value="1"/>
</dbReference>
<evidence type="ECO:0000313" key="3">
    <source>
        <dbReference type="Proteomes" id="UP000317332"/>
    </source>
</evidence>
<dbReference type="PANTHER" id="PTHR34322">
    <property type="entry name" value="TRANSPOSASE, Y1_TNP DOMAIN-CONTAINING"/>
    <property type="match status" value="1"/>
</dbReference>
<reference evidence="2 3" key="1">
    <citation type="submission" date="2019-06" db="EMBL/GenBank/DDBJ databases">
        <title>Flavobacteriaceae Paucihalobacterium erythroidium CWB-1, complete genome.</title>
        <authorList>
            <person name="Wu S."/>
        </authorList>
    </citation>
    <scope>NUCLEOTIDE SEQUENCE [LARGE SCALE GENOMIC DNA]</scope>
    <source>
        <strain evidence="2 3">CWB-1</strain>
    </source>
</reference>
<comment type="caution">
    <text evidence="2">The sequence shown here is derived from an EMBL/GenBank/DDBJ whole genome shotgun (WGS) entry which is preliminary data.</text>
</comment>
<dbReference type="PANTHER" id="PTHR34322:SF2">
    <property type="entry name" value="TRANSPOSASE IS200-LIKE DOMAIN-CONTAINING PROTEIN"/>
    <property type="match status" value="1"/>
</dbReference>
<dbReference type="GO" id="GO:0003677">
    <property type="term" value="F:DNA binding"/>
    <property type="evidence" value="ECO:0007669"/>
    <property type="project" value="InterPro"/>
</dbReference>
<dbReference type="GO" id="GO:0006313">
    <property type="term" value="P:DNA transposition"/>
    <property type="evidence" value="ECO:0007669"/>
    <property type="project" value="InterPro"/>
</dbReference>
<dbReference type="InterPro" id="IPR002686">
    <property type="entry name" value="Transposase_17"/>
</dbReference>
<protein>
    <submittedName>
        <fullName evidence="2">Transposase</fullName>
    </submittedName>
</protein>
<keyword evidence="3" id="KW-1185">Reference proteome</keyword>
<sequence length="181" mass="21661">MKYEPITPDAYFHIYNCGNNKENLFIEEDNYIYFLSLIKKHLLNSMDLIKNHFHLIVKTKPDTSDNNLSRSFSNLFNAYAKAINKRYHRSGSLFKDQFSRIKIEDETYLQSIIIYVHTNPTHHGFTTDFRTYKYSSYHSMTSKKPTELDREFVLSLFDDRKNFEFVHQSKNTSILEKYILE</sequence>
<feature type="domain" description="Transposase IS200-like" evidence="1">
    <location>
        <begin position="7"/>
        <end position="119"/>
    </location>
</feature>
<accession>A0A506PHN3</accession>
<dbReference type="SUPFAM" id="SSF143422">
    <property type="entry name" value="Transposase IS200-like"/>
    <property type="match status" value="1"/>
</dbReference>
<proteinExistence type="predicted"/>